<evidence type="ECO:0000313" key="11">
    <source>
        <dbReference type="Proteomes" id="UP001054252"/>
    </source>
</evidence>
<evidence type="ECO:0000313" key="10">
    <source>
        <dbReference type="EMBL" id="GKU86101.1"/>
    </source>
</evidence>
<feature type="domain" description="Disease resistance protein winged helix" evidence="8">
    <location>
        <begin position="413"/>
        <end position="482"/>
    </location>
</feature>
<keyword evidence="5" id="KW-0067">ATP-binding</keyword>
<keyword evidence="1" id="KW-0433">Leucine-rich repeat</keyword>
<dbReference type="InterPro" id="IPR056789">
    <property type="entry name" value="LRR_R13L1-DRL21"/>
</dbReference>
<keyword evidence="3" id="KW-0547">Nucleotide-binding</keyword>
<evidence type="ECO:0000259" key="6">
    <source>
        <dbReference type="Pfam" id="PF00931"/>
    </source>
</evidence>
<reference evidence="10 11" key="1">
    <citation type="journal article" date="2021" name="Commun. Biol.">
        <title>The genome of Shorea leprosula (Dipterocarpaceae) highlights the ecological relevance of drought in aseasonal tropical rainforests.</title>
        <authorList>
            <person name="Ng K.K.S."/>
            <person name="Kobayashi M.J."/>
            <person name="Fawcett J.A."/>
            <person name="Hatakeyama M."/>
            <person name="Paape T."/>
            <person name="Ng C.H."/>
            <person name="Ang C.C."/>
            <person name="Tnah L.H."/>
            <person name="Lee C.T."/>
            <person name="Nishiyama T."/>
            <person name="Sese J."/>
            <person name="O'Brien M.J."/>
            <person name="Copetti D."/>
            <person name="Mohd Noor M.I."/>
            <person name="Ong R.C."/>
            <person name="Putra M."/>
            <person name="Sireger I.Z."/>
            <person name="Indrioko S."/>
            <person name="Kosugi Y."/>
            <person name="Izuno A."/>
            <person name="Isagi Y."/>
            <person name="Lee S.L."/>
            <person name="Shimizu K.K."/>
        </authorList>
    </citation>
    <scope>NUCLEOTIDE SEQUENCE [LARGE SCALE GENOMIC DNA]</scope>
    <source>
        <strain evidence="10">214</strain>
    </source>
</reference>
<dbReference type="PANTHER" id="PTHR36766:SF51">
    <property type="entry name" value="DISEASE RESISTANCE RPP13-LIKE PROTEIN 1"/>
    <property type="match status" value="1"/>
</dbReference>
<dbReference type="InterPro" id="IPR002182">
    <property type="entry name" value="NB-ARC"/>
</dbReference>
<dbReference type="InterPro" id="IPR058922">
    <property type="entry name" value="WHD_DRP"/>
</dbReference>
<dbReference type="InterPro" id="IPR041118">
    <property type="entry name" value="Rx_N"/>
</dbReference>
<evidence type="ECO:0000259" key="7">
    <source>
        <dbReference type="Pfam" id="PF18052"/>
    </source>
</evidence>
<dbReference type="SUPFAM" id="SSF52058">
    <property type="entry name" value="L domain-like"/>
    <property type="match status" value="1"/>
</dbReference>
<dbReference type="InterPro" id="IPR032675">
    <property type="entry name" value="LRR_dom_sf"/>
</dbReference>
<evidence type="ECO:0000256" key="4">
    <source>
        <dbReference type="ARBA" id="ARBA00022821"/>
    </source>
</evidence>
<dbReference type="Pfam" id="PF25019">
    <property type="entry name" value="LRR_R13L1-DRL21"/>
    <property type="match status" value="1"/>
</dbReference>
<evidence type="ECO:0000256" key="2">
    <source>
        <dbReference type="ARBA" id="ARBA00022737"/>
    </source>
</evidence>
<dbReference type="FunFam" id="1.10.10.10:FF:000322">
    <property type="entry name" value="Probable disease resistance protein At1g63360"/>
    <property type="match status" value="1"/>
</dbReference>
<evidence type="ECO:0000256" key="1">
    <source>
        <dbReference type="ARBA" id="ARBA00022614"/>
    </source>
</evidence>
<dbReference type="GO" id="GO:0006952">
    <property type="term" value="P:defense response"/>
    <property type="evidence" value="ECO:0007669"/>
    <property type="project" value="UniProtKB-KW"/>
</dbReference>
<feature type="domain" description="Disease resistance N-terminal" evidence="7">
    <location>
        <begin position="13"/>
        <end position="98"/>
    </location>
</feature>
<evidence type="ECO:0008006" key="12">
    <source>
        <dbReference type="Google" id="ProtNLM"/>
    </source>
</evidence>
<accession>A0AAV5HI94</accession>
<keyword evidence="11" id="KW-1185">Reference proteome</keyword>
<dbReference type="Gene3D" id="1.20.5.4130">
    <property type="match status" value="1"/>
</dbReference>
<evidence type="ECO:0000256" key="5">
    <source>
        <dbReference type="ARBA" id="ARBA00022840"/>
    </source>
</evidence>
<dbReference type="Pfam" id="PF18052">
    <property type="entry name" value="Rx_N"/>
    <property type="match status" value="1"/>
</dbReference>
<evidence type="ECO:0000259" key="8">
    <source>
        <dbReference type="Pfam" id="PF23559"/>
    </source>
</evidence>
<feature type="domain" description="NB-ARC" evidence="6">
    <location>
        <begin position="182"/>
        <end position="321"/>
    </location>
</feature>
<gene>
    <name evidence="10" type="ORF">SLEP1_g670</name>
</gene>
<organism evidence="10 11">
    <name type="scientific">Rubroshorea leprosula</name>
    <dbReference type="NCBI Taxonomy" id="152421"/>
    <lineage>
        <taxon>Eukaryota</taxon>
        <taxon>Viridiplantae</taxon>
        <taxon>Streptophyta</taxon>
        <taxon>Embryophyta</taxon>
        <taxon>Tracheophyta</taxon>
        <taxon>Spermatophyta</taxon>
        <taxon>Magnoliopsida</taxon>
        <taxon>eudicotyledons</taxon>
        <taxon>Gunneridae</taxon>
        <taxon>Pentapetalae</taxon>
        <taxon>rosids</taxon>
        <taxon>malvids</taxon>
        <taxon>Malvales</taxon>
        <taxon>Dipterocarpaceae</taxon>
        <taxon>Rubroshorea</taxon>
    </lineage>
</organism>
<dbReference type="PANTHER" id="PTHR36766">
    <property type="entry name" value="PLANT BROAD-SPECTRUM MILDEW RESISTANCE PROTEIN RPW8"/>
    <property type="match status" value="1"/>
</dbReference>
<dbReference type="Gene3D" id="1.10.8.430">
    <property type="entry name" value="Helical domain of apoptotic protease-activating factors"/>
    <property type="match status" value="1"/>
</dbReference>
<dbReference type="GO" id="GO:0043531">
    <property type="term" value="F:ADP binding"/>
    <property type="evidence" value="ECO:0007669"/>
    <property type="project" value="InterPro"/>
</dbReference>
<dbReference type="EMBL" id="BPVZ01000001">
    <property type="protein sequence ID" value="GKU86101.1"/>
    <property type="molecule type" value="Genomic_DNA"/>
</dbReference>
<proteinExistence type="predicted"/>
<dbReference type="InterPro" id="IPR036388">
    <property type="entry name" value="WH-like_DNA-bd_sf"/>
</dbReference>
<dbReference type="GO" id="GO:0051707">
    <property type="term" value="P:response to other organism"/>
    <property type="evidence" value="ECO:0007669"/>
    <property type="project" value="UniProtKB-ARBA"/>
</dbReference>
<dbReference type="Gene3D" id="1.10.10.10">
    <property type="entry name" value="Winged helix-like DNA-binding domain superfamily/Winged helix DNA-binding domain"/>
    <property type="match status" value="1"/>
</dbReference>
<sequence>MEAVATAFLSASLEWLMDKLGSKSSELWNRQKQVRDELQNWKSLLPKIWVVLDDAEKRQTANPAVEMWLSDIRDLAYDMEDVLDGLEADERRKKLTAKTDRPCTSKARQLIPSCFTGFNLDVFIPGCEAVSKIKEISGRLERAVREKEALGLKVEEAGTSVTAPRWEPATTWLPEPYVYGREGDKNAILQKLLNDEGGDENPCVIPIVGMGGLGKTTLARLVYNDDRLNGVFEPKAWVCVSDEFDILRITRSILEQITQNKCDSEDPSVLQGKVNNMLSGRKFLLVLDDVWSEDYRCWDVLRRIFVSAAVGSKIVVTSRIEARHALERENFDAHLKLKDIGVEIVKRCKGLPLAIKTLGGLLRGELNPNKWVTVLKSEMWELPEGRSHILPALRLSYHHLPAHLKKCFVYCAIFPKDHEFRKDDLILLWMAEGFLQQQKNGVRQLKGTGDEYFSDLLSRGLFQQSSNNQSYFVMHDLVHDLAEYVAGETYCNLENLIQSEKMKVSFEKARHASCSIYGVYYSKISWFLQKPNNLRTFLVLARDWERFPVDGFYQDFIQKLRCPRVISLYGWTISELPNSIEKLKHLRYIDLSFSALQSLPNSVRSLVYLQTMILYECYQITELPVGIVDLVDLHHLDIRGTSSLQKMPPQMGNLKNLLMLPKFIVGESGGLRLKELSYLKDLQGELLIKDLHNVSDIQDASKASLFQIEGLEELTLAWTNDFQTSRDESYELQVLSQLKPHSNLKRFKIDSYGGLEFPSWMGDPLFSKLEYLELNHCKRSTLLPRLGQLPQLMRLEIKGCPQLTYSPMSLPSLQELYLQDCEEAVLRSVYDSTSLTKLSISRISELTCLPRSITQNMTTLETLKIGKCGELISLLEDGDSLSSLSSLKRMNIEYCHLLVSLTDLLPHTLESLTIYNCDNLERLPNGLHSLTSLKSLYIDRCRKFIGFLMTDFPLYLQHLQLVGLEALESLPDELMMTTERLYICKCPSLKSFSTGELVARLEESIIENSEKSEFLREGDDSSTVTVNLERTSISGVGKPNFPIDCMHNLSRLCSLLIFDCKSLESLPERLLSTSTLKTLKMSGCDNLESLPNGMYNCTSLQELEISKCPGIASIAGRGLPPNLEWLVIDCEGLKQSMLEWGLDRLTSLEKFEIHRICPPDDLLPTSLKTLSIKRVGNLESITKGLLQKLAYLQKLTFNDCPNLKTLPKEGLPPSLEVFEIRGCPLLEQRCLKEKGDYWPLISNIREINISPIALRYKNVLQHPQHTLATKGMKIPEVVNIAGIGAFEQILKLNLMWNWWTLILQMLASNRM</sequence>
<dbReference type="GO" id="GO:0005524">
    <property type="term" value="F:ATP binding"/>
    <property type="evidence" value="ECO:0007669"/>
    <property type="project" value="UniProtKB-KW"/>
</dbReference>
<protein>
    <recommendedName>
        <fullName evidence="12">Disease resistance RPP13-like protein 1</fullName>
    </recommendedName>
</protein>
<dbReference type="Gene3D" id="3.40.50.300">
    <property type="entry name" value="P-loop containing nucleotide triphosphate hydrolases"/>
    <property type="match status" value="1"/>
</dbReference>
<evidence type="ECO:0000259" key="9">
    <source>
        <dbReference type="Pfam" id="PF25019"/>
    </source>
</evidence>
<feature type="domain" description="R13L1/DRL21-like LRR repeat region" evidence="9">
    <location>
        <begin position="673"/>
        <end position="800"/>
    </location>
</feature>
<comment type="caution">
    <text evidence="10">The sequence shown here is derived from an EMBL/GenBank/DDBJ whole genome shotgun (WGS) entry which is preliminary data.</text>
</comment>
<dbReference type="Proteomes" id="UP001054252">
    <property type="component" value="Unassembled WGS sequence"/>
</dbReference>
<dbReference type="PRINTS" id="PR00364">
    <property type="entry name" value="DISEASERSIST"/>
</dbReference>
<dbReference type="Pfam" id="PF00931">
    <property type="entry name" value="NB-ARC"/>
    <property type="match status" value="1"/>
</dbReference>
<keyword evidence="2" id="KW-0677">Repeat</keyword>
<dbReference type="SUPFAM" id="SSF52047">
    <property type="entry name" value="RNI-like"/>
    <property type="match status" value="1"/>
</dbReference>
<dbReference type="InterPro" id="IPR042197">
    <property type="entry name" value="Apaf_helical"/>
</dbReference>
<evidence type="ECO:0000256" key="3">
    <source>
        <dbReference type="ARBA" id="ARBA00022741"/>
    </source>
</evidence>
<name>A0AAV5HI94_9ROSI</name>
<dbReference type="Pfam" id="PF23559">
    <property type="entry name" value="WHD_DRP"/>
    <property type="match status" value="1"/>
</dbReference>
<dbReference type="InterPro" id="IPR027417">
    <property type="entry name" value="P-loop_NTPase"/>
</dbReference>
<dbReference type="SUPFAM" id="SSF52540">
    <property type="entry name" value="P-loop containing nucleoside triphosphate hydrolases"/>
    <property type="match status" value="1"/>
</dbReference>
<keyword evidence="4" id="KW-0611">Plant defense</keyword>
<dbReference type="Gene3D" id="3.80.10.10">
    <property type="entry name" value="Ribonuclease Inhibitor"/>
    <property type="match status" value="4"/>
</dbReference>